<organism evidence="2 3">
    <name type="scientific">Ophiocordyceps unilateralis</name>
    <name type="common">Zombie-ant fungus</name>
    <name type="synonym">Torrubia unilateralis</name>
    <dbReference type="NCBI Taxonomy" id="268505"/>
    <lineage>
        <taxon>Eukaryota</taxon>
        <taxon>Fungi</taxon>
        <taxon>Dikarya</taxon>
        <taxon>Ascomycota</taxon>
        <taxon>Pezizomycotina</taxon>
        <taxon>Sordariomycetes</taxon>
        <taxon>Hypocreomycetidae</taxon>
        <taxon>Hypocreales</taxon>
        <taxon>Ophiocordycipitaceae</taxon>
        <taxon>Ophiocordyceps</taxon>
    </lineage>
</organism>
<reference evidence="2 3" key="1">
    <citation type="journal article" date="2015" name="BMC Genomics">
        <title>Gene expression during zombie ant biting behavior reflects the complexity underlying fungal parasitic behavioral manipulation.</title>
        <authorList>
            <person name="de Bekker C."/>
            <person name="Ohm R.A."/>
            <person name="Loreto R.G."/>
            <person name="Sebastian A."/>
            <person name="Albert I."/>
            <person name="Merrow M."/>
            <person name="Brachmann A."/>
            <person name="Hughes D.P."/>
        </authorList>
    </citation>
    <scope>NUCLEOTIDE SEQUENCE [LARGE SCALE GENOMIC DNA]</scope>
    <source>
        <strain evidence="2 3">SC16a</strain>
    </source>
</reference>
<dbReference type="EMBL" id="LAZP02000178">
    <property type="protein sequence ID" value="PFH59725.1"/>
    <property type="molecule type" value="Genomic_DNA"/>
</dbReference>
<dbReference type="AlphaFoldDB" id="A0A2A9PDZ1"/>
<sequence>MPERISNLVDLMRRDRQSPGPSLDEVKRDEGLLHLPLCVGEPDVEEHAVPAIPGSGFKHIPSSSSSSKAIVQEAREAYGWRQTNALEIDTAAFSVAMSGTKARLYVSWKHDEQQTPSTLHRLPQMGPQHNRLGQRESL</sequence>
<dbReference type="Proteomes" id="UP000037136">
    <property type="component" value="Unassembled WGS sequence"/>
</dbReference>
<keyword evidence="3" id="KW-1185">Reference proteome</keyword>
<proteinExistence type="predicted"/>
<name>A0A2A9PDZ1_OPHUN</name>
<reference evidence="2 3" key="2">
    <citation type="journal article" date="2017" name="Sci. Rep.">
        <title>Ant-infecting Ophiocordyceps genomes reveal a high diversity of potential behavioral manipulation genes and a possible major role for enterotoxins.</title>
        <authorList>
            <person name="de Bekker C."/>
            <person name="Ohm R.A."/>
            <person name="Evans H.C."/>
            <person name="Brachmann A."/>
            <person name="Hughes D.P."/>
        </authorList>
    </citation>
    <scope>NUCLEOTIDE SEQUENCE [LARGE SCALE GENOMIC DNA]</scope>
    <source>
        <strain evidence="2 3">SC16a</strain>
    </source>
</reference>
<evidence type="ECO:0000313" key="3">
    <source>
        <dbReference type="Proteomes" id="UP000037136"/>
    </source>
</evidence>
<protein>
    <submittedName>
        <fullName evidence="2">Uncharacterized protein</fullName>
    </submittedName>
</protein>
<dbReference type="STRING" id="268505.A0A2A9PDZ1"/>
<accession>A0A2A9PDZ1</accession>
<evidence type="ECO:0000313" key="2">
    <source>
        <dbReference type="EMBL" id="PFH59725.1"/>
    </source>
</evidence>
<gene>
    <name evidence="2" type="ORF">XA68_11961</name>
</gene>
<evidence type="ECO:0000256" key="1">
    <source>
        <dbReference type="SAM" id="MobiDB-lite"/>
    </source>
</evidence>
<comment type="caution">
    <text evidence="2">The sequence shown here is derived from an EMBL/GenBank/DDBJ whole genome shotgun (WGS) entry which is preliminary data.</text>
</comment>
<feature type="region of interest" description="Disordered" evidence="1">
    <location>
        <begin position="112"/>
        <end position="138"/>
    </location>
</feature>
<feature type="region of interest" description="Disordered" evidence="1">
    <location>
        <begin position="1"/>
        <end position="26"/>
    </location>
</feature>